<keyword evidence="1" id="KW-1185">Reference proteome</keyword>
<evidence type="ECO:0000313" key="1">
    <source>
        <dbReference type="Proteomes" id="UP000675920"/>
    </source>
</evidence>
<accession>A0A8B6X578</accession>
<dbReference type="Pfam" id="PF11162">
    <property type="entry name" value="DUF2946"/>
    <property type="match status" value="1"/>
</dbReference>
<dbReference type="InterPro" id="IPR021333">
    <property type="entry name" value="DUF2946"/>
</dbReference>
<evidence type="ECO:0000313" key="2">
    <source>
        <dbReference type="RefSeq" id="WP_028312171.1"/>
    </source>
</evidence>
<organism evidence="1 2">
    <name type="scientific">Derxia gummosa DSM 723</name>
    <dbReference type="NCBI Taxonomy" id="1121388"/>
    <lineage>
        <taxon>Bacteria</taxon>
        <taxon>Pseudomonadati</taxon>
        <taxon>Pseudomonadota</taxon>
        <taxon>Betaproteobacteria</taxon>
        <taxon>Burkholderiales</taxon>
        <taxon>Alcaligenaceae</taxon>
        <taxon>Derxia</taxon>
    </lineage>
</organism>
<dbReference type="RefSeq" id="WP_028312171.1">
    <property type="nucleotide sequence ID" value="NZ_AXWS01000015.1"/>
</dbReference>
<name>A0A8B6X578_9BURK</name>
<sequence length="139" mass="14379">MSAAPTSAARRVALWLALLAMLMGALAPTVSRWLAATGDASVLVEVCRADGSRRAEPVWLKAGAIGNADHDHDGHHAPGLDHCGYCAHPVAGNGLEPASGGFAFLDAGRHALPALFLVASRPLSIWRTANPRAPPAHLA</sequence>
<proteinExistence type="predicted"/>
<dbReference type="Proteomes" id="UP000675920">
    <property type="component" value="Unplaced"/>
</dbReference>
<dbReference type="OrthoDB" id="8536886at2"/>
<protein>
    <submittedName>
        <fullName evidence="2">DUF2946 family protein</fullName>
    </submittedName>
</protein>
<dbReference type="AlphaFoldDB" id="A0A8B6X578"/>
<reference evidence="2" key="1">
    <citation type="submission" date="2025-08" db="UniProtKB">
        <authorList>
            <consortium name="RefSeq"/>
        </authorList>
    </citation>
    <scope>IDENTIFICATION</scope>
</reference>